<dbReference type="OrthoDB" id="296187at2759"/>
<feature type="region of interest" description="Disordered" evidence="4">
    <location>
        <begin position="36"/>
        <end position="55"/>
    </location>
</feature>
<dbReference type="Pfam" id="PF02970">
    <property type="entry name" value="TBCA"/>
    <property type="match status" value="1"/>
</dbReference>
<reference evidence="5 6" key="1">
    <citation type="submission" date="2019-06" db="EMBL/GenBank/DDBJ databases">
        <title>A chromosomal-level reference genome of Carpinus fangiana (Coryloideae, Betulaceae).</title>
        <authorList>
            <person name="Yang X."/>
            <person name="Wang Z."/>
            <person name="Zhang L."/>
            <person name="Hao G."/>
            <person name="Liu J."/>
            <person name="Yang Y."/>
        </authorList>
    </citation>
    <scope>NUCLEOTIDE SEQUENCE [LARGE SCALE GENOMIC DNA]</scope>
    <source>
        <strain evidence="5">Cfa_2016G</strain>
        <tissue evidence="5">Leaf</tissue>
    </source>
</reference>
<dbReference type="GO" id="GO:0007021">
    <property type="term" value="P:tubulin complex assembly"/>
    <property type="evidence" value="ECO:0007669"/>
    <property type="project" value="UniProtKB-UniRule"/>
</dbReference>
<dbReference type="EMBL" id="VIBQ01000013">
    <property type="protein sequence ID" value="KAB8346084.1"/>
    <property type="molecule type" value="Genomic_DNA"/>
</dbReference>
<dbReference type="GO" id="GO:0005829">
    <property type="term" value="C:cytosol"/>
    <property type="evidence" value="ECO:0007669"/>
    <property type="project" value="TreeGrafter"/>
</dbReference>
<evidence type="ECO:0000256" key="1">
    <source>
        <dbReference type="ARBA" id="ARBA00006806"/>
    </source>
</evidence>
<evidence type="ECO:0000256" key="3">
    <source>
        <dbReference type="RuleBase" id="RU364030"/>
    </source>
</evidence>
<evidence type="ECO:0000256" key="4">
    <source>
        <dbReference type="SAM" id="MobiDB-lite"/>
    </source>
</evidence>
<dbReference type="GO" id="GO:0048487">
    <property type="term" value="F:beta-tubulin binding"/>
    <property type="evidence" value="ECO:0007669"/>
    <property type="project" value="InterPro"/>
</dbReference>
<gene>
    <name evidence="5" type="ORF">FH972_023135</name>
</gene>
<keyword evidence="6" id="KW-1185">Reference proteome</keyword>
<accession>A0A5N6KUL7</accession>
<organism evidence="5 6">
    <name type="scientific">Carpinus fangiana</name>
    <dbReference type="NCBI Taxonomy" id="176857"/>
    <lineage>
        <taxon>Eukaryota</taxon>
        <taxon>Viridiplantae</taxon>
        <taxon>Streptophyta</taxon>
        <taxon>Embryophyta</taxon>
        <taxon>Tracheophyta</taxon>
        <taxon>Spermatophyta</taxon>
        <taxon>Magnoliopsida</taxon>
        <taxon>eudicotyledons</taxon>
        <taxon>Gunneridae</taxon>
        <taxon>Pentapetalae</taxon>
        <taxon>rosids</taxon>
        <taxon>fabids</taxon>
        <taxon>Fagales</taxon>
        <taxon>Betulaceae</taxon>
        <taxon>Carpinus</taxon>
    </lineage>
</organism>
<dbReference type="InterPro" id="IPR004226">
    <property type="entry name" value="TBCA"/>
</dbReference>
<dbReference type="AlphaFoldDB" id="A0A5N6KUL7"/>
<comment type="subunit">
    <text evidence="3">Supercomplex made of cofactors A to E. Cofactors A and D function by capturing and stabilizing tubulin in a quasi-native conformation. Cofactor E binds to the cofactor D-tubulin complex; interaction with cofactor C then causes the release of tubulin polypeptides that are committed to the native state.</text>
</comment>
<dbReference type="SUPFAM" id="SSF46988">
    <property type="entry name" value="Tubulin chaperone cofactor A"/>
    <property type="match status" value="1"/>
</dbReference>
<dbReference type="Proteomes" id="UP000327013">
    <property type="component" value="Unassembled WGS sequence"/>
</dbReference>
<dbReference type="GO" id="GO:0005874">
    <property type="term" value="C:microtubule"/>
    <property type="evidence" value="ECO:0007669"/>
    <property type="project" value="UniProtKB-KW"/>
</dbReference>
<name>A0A5N6KUL7_9ROSI</name>
<dbReference type="InterPro" id="IPR036126">
    <property type="entry name" value="TBCA_sf"/>
</dbReference>
<dbReference type="Gene3D" id="1.20.58.90">
    <property type="match status" value="1"/>
</dbReference>
<evidence type="ECO:0000313" key="5">
    <source>
        <dbReference type="EMBL" id="KAB8346084.1"/>
    </source>
</evidence>
<comment type="caution">
    <text evidence="5">The sequence shown here is derived from an EMBL/GenBank/DDBJ whole genome shotgun (WGS) entry which is preliminary data.</text>
</comment>
<protein>
    <recommendedName>
        <fullName evidence="3">Tubulin-specific chaperone A</fullName>
    </recommendedName>
</protein>
<keyword evidence="2 3" id="KW-0143">Chaperone</keyword>
<keyword evidence="3" id="KW-0963">Cytoplasm</keyword>
<comment type="subcellular location">
    <subcellularLocation>
        <location evidence="3">Cytoplasm</location>
        <location evidence="3">Cytoskeleton</location>
    </subcellularLocation>
</comment>
<evidence type="ECO:0000313" key="6">
    <source>
        <dbReference type="Proteomes" id="UP000327013"/>
    </source>
</evidence>
<dbReference type="PANTHER" id="PTHR21500:SF0">
    <property type="entry name" value="TUBULIN-SPECIFIC CHAPERONE A"/>
    <property type="match status" value="1"/>
</dbReference>
<dbReference type="GO" id="GO:0007023">
    <property type="term" value="P:post-chaperonin tubulin folding pathway"/>
    <property type="evidence" value="ECO:0007669"/>
    <property type="project" value="UniProtKB-UniRule"/>
</dbReference>
<evidence type="ECO:0000256" key="2">
    <source>
        <dbReference type="ARBA" id="ARBA00023186"/>
    </source>
</evidence>
<sequence length="110" mass="12294">MPPPSKLAIVTSSVARLMKDKQSYQKELEEQEERIKKLENETSEDENAGYLLKQERGNLEETKRMIPDLQKRIVDASKKLEQQLSDDAALATPEEVAAAENALKAVGSIP</sequence>
<keyword evidence="3" id="KW-0206">Cytoskeleton</keyword>
<proteinExistence type="inferred from homology"/>
<keyword evidence="3" id="KW-0493">Microtubule</keyword>
<comment type="similarity">
    <text evidence="1 3">Belongs to the TBCA family.</text>
</comment>
<dbReference type="PANTHER" id="PTHR21500">
    <property type="entry name" value="TUBULIN-SPECIFIC CHAPERONE A"/>
    <property type="match status" value="1"/>
</dbReference>